<dbReference type="PANTHER" id="PTHR42885">
    <property type="entry name" value="HISTIDINOL-PHOSPHATE AMINOTRANSFERASE-RELATED"/>
    <property type="match status" value="1"/>
</dbReference>
<organism evidence="6 7">
    <name type="scientific">Atopococcus tabaci</name>
    <dbReference type="NCBI Taxonomy" id="269774"/>
    <lineage>
        <taxon>Bacteria</taxon>
        <taxon>Bacillati</taxon>
        <taxon>Bacillota</taxon>
        <taxon>Bacilli</taxon>
        <taxon>Lactobacillales</taxon>
        <taxon>Carnobacteriaceae</taxon>
        <taxon>Atopococcus</taxon>
    </lineage>
</organism>
<accession>A0AA43UC66</accession>
<dbReference type="Proteomes" id="UP001171751">
    <property type="component" value="Unassembled WGS sequence"/>
</dbReference>
<dbReference type="AlphaFoldDB" id="A0AA43UC66"/>
<comment type="caution">
    <text evidence="6">The sequence shown here is derived from an EMBL/GenBank/DDBJ whole genome shotgun (WGS) entry which is preliminary data.</text>
</comment>
<proteinExistence type="predicted"/>
<evidence type="ECO:0000256" key="1">
    <source>
        <dbReference type="ARBA" id="ARBA00001933"/>
    </source>
</evidence>
<feature type="domain" description="Aminotransferase class I/classII large" evidence="5">
    <location>
        <begin position="22"/>
        <end position="305"/>
    </location>
</feature>
<dbReference type="Pfam" id="PF00155">
    <property type="entry name" value="Aminotran_1_2"/>
    <property type="match status" value="1"/>
</dbReference>
<evidence type="ECO:0000256" key="2">
    <source>
        <dbReference type="ARBA" id="ARBA00022576"/>
    </source>
</evidence>
<keyword evidence="4" id="KW-0663">Pyridoxal phosphate</keyword>
<dbReference type="SUPFAM" id="SSF53383">
    <property type="entry name" value="PLP-dependent transferases"/>
    <property type="match status" value="1"/>
</dbReference>
<dbReference type="InterPro" id="IPR015422">
    <property type="entry name" value="PyrdxlP-dep_Trfase_small"/>
</dbReference>
<dbReference type="InterPro" id="IPR015421">
    <property type="entry name" value="PyrdxlP-dep_Trfase_major"/>
</dbReference>
<comment type="cofactor">
    <cofactor evidence="1">
        <name>pyridoxal 5'-phosphate</name>
        <dbReference type="ChEBI" id="CHEBI:597326"/>
    </cofactor>
</comment>
<keyword evidence="3 6" id="KW-0808">Transferase</keyword>
<evidence type="ECO:0000259" key="5">
    <source>
        <dbReference type="Pfam" id="PF00155"/>
    </source>
</evidence>
<evidence type="ECO:0000256" key="3">
    <source>
        <dbReference type="ARBA" id="ARBA00022679"/>
    </source>
</evidence>
<dbReference type="Gene3D" id="3.90.1150.10">
    <property type="entry name" value="Aspartate Aminotransferase, domain 1"/>
    <property type="match status" value="1"/>
</dbReference>
<dbReference type="GO" id="GO:0004400">
    <property type="term" value="F:histidinol-phosphate transaminase activity"/>
    <property type="evidence" value="ECO:0007669"/>
    <property type="project" value="UniProtKB-EC"/>
</dbReference>
<dbReference type="PANTHER" id="PTHR42885:SF2">
    <property type="entry name" value="HISTIDINOL-PHOSPHATE AMINOTRANSFERASE"/>
    <property type="match status" value="1"/>
</dbReference>
<name>A0AA43UC66_9LACT</name>
<dbReference type="GO" id="GO:0030170">
    <property type="term" value="F:pyridoxal phosphate binding"/>
    <property type="evidence" value="ECO:0007669"/>
    <property type="project" value="InterPro"/>
</dbReference>
<dbReference type="EC" id="2.6.1.9" evidence="6"/>
<protein>
    <submittedName>
        <fullName evidence="6">Histidinol-phosphate transaminase</fullName>
        <ecNumber evidence="6">2.6.1.9</ecNumber>
    </submittedName>
</protein>
<sequence>MIIMNRNTSPVSPFRREHYEKSSQMTPVSQYPEVEIDRFKKNYGQITDLNPEELELANGSDEWIQKLMIVFGLDGGALTLAPDFFMYTDYAGQFGVDLRYVDADENYDFDIQKVIKEIKKVQPKMFIFSNPQNPTAVQFSEEDIQDLADAMKEIDGYLVIDEAYVEFGEEYKRPEGDHVIIIRTMSKIYGMAGLRIGILHATGLTYEKITKINHPYPLNNLVLNLASEFLEDQPARDDFIDYQLEAKKLLVESLKPIEDVIQVKPSSTNFVFTYGDKAVDLGRYLENQGYLARFYEEDNLKNVVRYSIIDLEEYPSFEEAVKNWRAMQ</sequence>
<dbReference type="CDD" id="cd00609">
    <property type="entry name" value="AAT_like"/>
    <property type="match status" value="1"/>
</dbReference>
<keyword evidence="7" id="KW-1185">Reference proteome</keyword>
<dbReference type="EMBL" id="JAUNQW010000008">
    <property type="protein sequence ID" value="MDO5457285.1"/>
    <property type="molecule type" value="Genomic_DNA"/>
</dbReference>
<dbReference type="InterPro" id="IPR004839">
    <property type="entry name" value="Aminotransferase_I/II_large"/>
</dbReference>
<dbReference type="Gene3D" id="3.40.640.10">
    <property type="entry name" value="Type I PLP-dependent aspartate aminotransferase-like (Major domain)"/>
    <property type="match status" value="1"/>
</dbReference>
<keyword evidence="2 6" id="KW-0032">Aminotransferase</keyword>
<gene>
    <name evidence="6" type="ORF">Q4F26_02985</name>
</gene>
<dbReference type="InterPro" id="IPR015424">
    <property type="entry name" value="PyrdxlP-dep_Trfase"/>
</dbReference>
<evidence type="ECO:0000256" key="4">
    <source>
        <dbReference type="ARBA" id="ARBA00022898"/>
    </source>
</evidence>
<evidence type="ECO:0000313" key="6">
    <source>
        <dbReference type="EMBL" id="MDO5457285.1"/>
    </source>
</evidence>
<evidence type="ECO:0000313" key="7">
    <source>
        <dbReference type="Proteomes" id="UP001171751"/>
    </source>
</evidence>
<reference evidence="6" key="1">
    <citation type="submission" date="2023-07" db="EMBL/GenBank/DDBJ databases">
        <title>Between Cages and Wild: Unraveling the Impact of Captivity on Animal Microbiomes and Antimicrobial Resistance.</title>
        <authorList>
            <person name="Schmartz G.P."/>
            <person name="Rehner J."/>
            <person name="Schuff M.J."/>
            <person name="Becker S.L."/>
            <person name="Kravczyk M."/>
            <person name="Gurevich A."/>
            <person name="Francke R."/>
            <person name="Mueller R."/>
            <person name="Keller V."/>
            <person name="Keller A."/>
        </authorList>
    </citation>
    <scope>NUCLEOTIDE SEQUENCE</scope>
    <source>
        <strain evidence="6">S39M_St_73</strain>
    </source>
</reference>